<name>A0A7C9IHC6_9RHOB</name>
<keyword evidence="3" id="KW-1185">Reference proteome</keyword>
<dbReference type="RefSeq" id="WP_160764831.1">
    <property type="nucleotide sequence ID" value="NZ_WUPT01000002.1"/>
</dbReference>
<dbReference type="InterPro" id="IPR009843">
    <property type="entry name" value="DUF1403"/>
</dbReference>
<keyword evidence="1" id="KW-0472">Membrane</keyword>
<organism evidence="2 3">
    <name type="scientific">Kangsaoukella pontilimi</name>
    <dbReference type="NCBI Taxonomy" id="2691042"/>
    <lineage>
        <taxon>Bacteria</taxon>
        <taxon>Pseudomonadati</taxon>
        <taxon>Pseudomonadota</taxon>
        <taxon>Alphaproteobacteria</taxon>
        <taxon>Rhodobacterales</taxon>
        <taxon>Paracoccaceae</taxon>
        <taxon>Kangsaoukella</taxon>
    </lineage>
</organism>
<sequence>METDQIASCLDAGRCTPVARAGKALEATLDSCLRDQWFALFLADAVLAQALCWLHVTSLIVLGRKHADLRRAGADLRLACHAALVTAVVVAPPSQTSAAFLPAFRKWGKKNRW</sequence>
<reference evidence="2 3" key="2">
    <citation type="submission" date="2020-03" db="EMBL/GenBank/DDBJ databases">
        <title>Kangsaoukella pontilimi gen. nov., sp. nov., a new member of the family Rhodobacteraceae isolated from a tidal mudflat.</title>
        <authorList>
            <person name="Kim I.S."/>
        </authorList>
    </citation>
    <scope>NUCLEOTIDE SEQUENCE [LARGE SCALE GENOMIC DNA]</scope>
    <source>
        <strain evidence="2 3">GH1-50</strain>
    </source>
</reference>
<dbReference type="EMBL" id="WUPT01000002">
    <property type="protein sequence ID" value="MXQ08948.1"/>
    <property type="molecule type" value="Genomic_DNA"/>
</dbReference>
<proteinExistence type="predicted"/>
<evidence type="ECO:0000256" key="1">
    <source>
        <dbReference type="SAM" id="Phobius"/>
    </source>
</evidence>
<protein>
    <submittedName>
        <fullName evidence="2">DUF1403 family protein</fullName>
    </submittedName>
</protein>
<reference evidence="2 3" key="1">
    <citation type="submission" date="2019-12" db="EMBL/GenBank/DDBJ databases">
        <authorList>
            <person name="Lee S.D."/>
        </authorList>
    </citation>
    <scope>NUCLEOTIDE SEQUENCE [LARGE SCALE GENOMIC DNA]</scope>
    <source>
        <strain evidence="2 3">GH1-50</strain>
    </source>
</reference>
<dbReference type="Pfam" id="PF07183">
    <property type="entry name" value="DUF1403"/>
    <property type="match status" value="1"/>
</dbReference>
<comment type="caution">
    <text evidence="2">The sequence shown here is derived from an EMBL/GenBank/DDBJ whole genome shotgun (WGS) entry which is preliminary data.</text>
</comment>
<accession>A0A7C9IHC6</accession>
<evidence type="ECO:0000313" key="3">
    <source>
        <dbReference type="Proteomes" id="UP000480350"/>
    </source>
</evidence>
<dbReference type="AlphaFoldDB" id="A0A7C9IHC6"/>
<evidence type="ECO:0000313" key="2">
    <source>
        <dbReference type="EMBL" id="MXQ08948.1"/>
    </source>
</evidence>
<feature type="transmembrane region" description="Helical" evidence="1">
    <location>
        <begin position="37"/>
        <end position="62"/>
    </location>
</feature>
<gene>
    <name evidence="2" type="ORF">GQ651_13945</name>
</gene>
<keyword evidence="1" id="KW-1133">Transmembrane helix</keyword>
<dbReference type="Proteomes" id="UP000480350">
    <property type="component" value="Unassembled WGS sequence"/>
</dbReference>
<keyword evidence="1" id="KW-0812">Transmembrane</keyword>